<comment type="similarity">
    <text evidence="2 6">Belongs to the PanB family.</text>
</comment>
<evidence type="ECO:0000313" key="8">
    <source>
        <dbReference type="Proteomes" id="UP000230002"/>
    </source>
</evidence>
<comment type="function">
    <text evidence="6">Catalyzes the reversible reaction in which hydroxymethyl group from 5,10-methylenetetrahydrofolate is transferred onto alpha-ketoisovalerate to form ketopantoate.</text>
</comment>
<dbReference type="InterPro" id="IPR003700">
    <property type="entry name" value="Pantoate_hydroxy_MeTrfase"/>
</dbReference>
<dbReference type="NCBIfam" id="TIGR00222">
    <property type="entry name" value="panB"/>
    <property type="match status" value="1"/>
</dbReference>
<dbReference type="SUPFAM" id="SSF51621">
    <property type="entry name" value="Phosphoenolpyruvate/pyruvate domain"/>
    <property type="match status" value="1"/>
</dbReference>
<evidence type="ECO:0000256" key="1">
    <source>
        <dbReference type="ARBA" id="ARBA00005033"/>
    </source>
</evidence>
<protein>
    <recommendedName>
        <fullName evidence="3 6">3-methyl-2-oxobutanoate hydroxymethyltransferase</fullName>
        <ecNumber evidence="3 6">2.1.2.11</ecNumber>
    </recommendedName>
</protein>
<comment type="pathway">
    <text evidence="1 6">Cofactor biosynthesis; (R)-pantothenate biosynthesis; (R)-pantoate from 3-methyl-2-oxobutanoate: step 1/2.</text>
</comment>
<keyword evidence="6" id="KW-0566">Pantothenate biosynthesis</keyword>
<dbReference type="STRING" id="1077348.A0A2G8SGP9"/>
<dbReference type="GO" id="GO:0000287">
    <property type="term" value="F:magnesium ion binding"/>
    <property type="evidence" value="ECO:0007669"/>
    <property type="project" value="TreeGrafter"/>
</dbReference>
<evidence type="ECO:0000256" key="4">
    <source>
        <dbReference type="ARBA" id="ARBA00022679"/>
    </source>
</evidence>
<dbReference type="Gene3D" id="3.20.20.60">
    <property type="entry name" value="Phosphoenolpyruvate-binding domains"/>
    <property type="match status" value="1"/>
</dbReference>
<dbReference type="GO" id="GO:0003864">
    <property type="term" value="F:3-methyl-2-oxobutanoate hydroxymethyltransferase activity"/>
    <property type="evidence" value="ECO:0007669"/>
    <property type="project" value="UniProtKB-EC"/>
</dbReference>
<dbReference type="EMBL" id="AYKW01000009">
    <property type="protein sequence ID" value="PIL32877.1"/>
    <property type="molecule type" value="Genomic_DNA"/>
</dbReference>
<comment type="caution">
    <text evidence="7">The sequence shown here is derived from an EMBL/GenBank/DDBJ whole genome shotgun (WGS) entry which is preliminary data.</text>
</comment>
<dbReference type="GO" id="GO:0005739">
    <property type="term" value="C:mitochondrion"/>
    <property type="evidence" value="ECO:0007669"/>
    <property type="project" value="TreeGrafter"/>
</dbReference>
<dbReference type="FunFam" id="3.20.20.60:FF:000003">
    <property type="entry name" value="3-methyl-2-oxobutanoate hydroxymethyltransferase"/>
    <property type="match status" value="1"/>
</dbReference>
<evidence type="ECO:0000256" key="5">
    <source>
        <dbReference type="ARBA" id="ARBA00049172"/>
    </source>
</evidence>
<gene>
    <name evidence="7" type="ORF">GSI_04995</name>
</gene>
<evidence type="ECO:0000256" key="6">
    <source>
        <dbReference type="RuleBase" id="RU362100"/>
    </source>
</evidence>
<keyword evidence="8" id="KW-1185">Reference proteome</keyword>
<organism evidence="7 8">
    <name type="scientific">Ganoderma sinense ZZ0214-1</name>
    <dbReference type="NCBI Taxonomy" id="1077348"/>
    <lineage>
        <taxon>Eukaryota</taxon>
        <taxon>Fungi</taxon>
        <taxon>Dikarya</taxon>
        <taxon>Basidiomycota</taxon>
        <taxon>Agaricomycotina</taxon>
        <taxon>Agaricomycetes</taxon>
        <taxon>Polyporales</taxon>
        <taxon>Polyporaceae</taxon>
        <taxon>Ganoderma</taxon>
    </lineage>
</organism>
<dbReference type="PANTHER" id="PTHR20881">
    <property type="entry name" value="3-METHYL-2-OXOBUTANOATE HYDROXYMETHYLTRANSFERASE"/>
    <property type="match status" value="1"/>
</dbReference>
<dbReference type="AlphaFoldDB" id="A0A2G8SGP9"/>
<sequence length="339" mass="37153">MLRSAKRIQRPSGLLDFPLRPHTYPFRACAQRWMSARPEKRQADEANGTPPPRKKVTIAHLQALRASRTPITMLTAYDYPTGRACEAHGIDITLVGDSLAQVCLGYDSTTRLTLDELLHHTRAVARGSRAPLLVADMPFGTYLASPEDALRSAVRVVREGGADAVKMEGGMELVETVRKLTGVGIPVMAHVGLQPQRHVALSGYRAQGRDAESALHVLRSALALEEAGAFAAVVEAVPHALGTYISRRLTRMVTIGIGAGAGTDGQVLVWDDMLGTWHGHQAKFVRRFAQVDREVERGVRAYADAVRERSFPALEESYEMPKGQWEKFERLAEDVVGTA</sequence>
<dbReference type="GO" id="GO:0015940">
    <property type="term" value="P:pantothenate biosynthetic process"/>
    <property type="evidence" value="ECO:0007669"/>
    <property type="project" value="UniProtKB-UniPathway"/>
</dbReference>
<dbReference type="HAMAP" id="MF_00156">
    <property type="entry name" value="PanB"/>
    <property type="match status" value="1"/>
</dbReference>
<dbReference type="NCBIfam" id="NF001452">
    <property type="entry name" value="PRK00311.1"/>
    <property type="match status" value="1"/>
</dbReference>
<keyword evidence="4 6" id="KW-0808">Transferase</keyword>
<dbReference type="InterPro" id="IPR015813">
    <property type="entry name" value="Pyrv/PenolPyrv_kinase-like_dom"/>
</dbReference>
<dbReference type="EC" id="2.1.2.11" evidence="3 6"/>
<evidence type="ECO:0000256" key="3">
    <source>
        <dbReference type="ARBA" id="ARBA00012618"/>
    </source>
</evidence>
<comment type="catalytic activity">
    <reaction evidence="5 6">
        <text>(6R)-5,10-methylene-5,6,7,8-tetrahydrofolate + 3-methyl-2-oxobutanoate + H2O = 2-dehydropantoate + (6S)-5,6,7,8-tetrahydrofolate</text>
        <dbReference type="Rhea" id="RHEA:11824"/>
        <dbReference type="ChEBI" id="CHEBI:11561"/>
        <dbReference type="ChEBI" id="CHEBI:11851"/>
        <dbReference type="ChEBI" id="CHEBI:15377"/>
        <dbReference type="ChEBI" id="CHEBI:15636"/>
        <dbReference type="ChEBI" id="CHEBI:57453"/>
        <dbReference type="EC" id="2.1.2.11"/>
    </reaction>
</comment>
<reference evidence="7 8" key="1">
    <citation type="journal article" date="2015" name="Sci. Rep.">
        <title>Chromosome-level genome map provides insights into diverse defense mechanisms in the medicinal fungus Ganoderma sinense.</title>
        <authorList>
            <person name="Zhu Y."/>
            <person name="Xu J."/>
            <person name="Sun C."/>
            <person name="Zhou S."/>
            <person name="Xu H."/>
            <person name="Nelson D.R."/>
            <person name="Qian J."/>
            <person name="Song J."/>
            <person name="Luo H."/>
            <person name="Xiang L."/>
            <person name="Li Y."/>
            <person name="Xu Z."/>
            <person name="Ji A."/>
            <person name="Wang L."/>
            <person name="Lu S."/>
            <person name="Hayward A."/>
            <person name="Sun W."/>
            <person name="Li X."/>
            <person name="Schwartz D.C."/>
            <person name="Wang Y."/>
            <person name="Chen S."/>
        </authorList>
    </citation>
    <scope>NUCLEOTIDE SEQUENCE [LARGE SCALE GENOMIC DNA]</scope>
    <source>
        <strain evidence="7 8">ZZ0214-1</strain>
    </source>
</reference>
<dbReference type="InterPro" id="IPR040442">
    <property type="entry name" value="Pyrv_kinase-like_dom_sf"/>
</dbReference>
<proteinExistence type="inferred from homology"/>
<evidence type="ECO:0000313" key="7">
    <source>
        <dbReference type="EMBL" id="PIL32877.1"/>
    </source>
</evidence>
<dbReference type="PANTHER" id="PTHR20881:SF0">
    <property type="entry name" value="3-METHYL-2-OXOBUTANOATE HYDROXYMETHYLTRANSFERASE"/>
    <property type="match status" value="1"/>
</dbReference>
<evidence type="ECO:0000256" key="2">
    <source>
        <dbReference type="ARBA" id="ARBA00008676"/>
    </source>
</evidence>
<dbReference type="Pfam" id="PF02548">
    <property type="entry name" value="Pantoate_transf"/>
    <property type="match status" value="1"/>
</dbReference>
<dbReference type="UniPathway" id="UPA00028">
    <property type="reaction ID" value="UER00003"/>
</dbReference>
<dbReference type="CDD" id="cd06557">
    <property type="entry name" value="KPHMT-like"/>
    <property type="match status" value="1"/>
</dbReference>
<dbReference type="OrthoDB" id="425211at2759"/>
<dbReference type="Proteomes" id="UP000230002">
    <property type="component" value="Unassembled WGS sequence"/>
</dbReference>
<accession>A0A2G8SGP9</accession>
<name>A0A2G8SGP9_9APHY</name>